<gene>
    <name evidence="2" type="ORF">C6569_00725</name>
</gene>
<dbReference type="SUPFAM" id="SSF53474">
    <property type="entry name" value="alpha/beta-Hydrolases"/>
    <property type="match status" value="1"/>
</dbReference>
<dbReference type="GO" id="GO:0016787">
    <property type="term" value="F:hydrolase activity"/>
    <property type="evidence" value="ECO:0007669"/>
    <property type="project" value="UniProtKB-KW"/>
</dbReference>
<dbReference type="Proteomes" id="UP000237889">
    <property type="component" value="Chromosome"/>
</dbReference>
<name>A0A2S0NH27_9HYPH</name>
<dbReference type="Pfam" id="PF12697">
    <property type="entry name" value="Abhydrolase_6"/>
    <property type="match status" value="1"/>
</dbReference>
<dbReference type="PANTHER" id="PTHR43798">
    <property type="entry name" value="MONOACYLGLYCEROL LIPASE"/>
    <property type="match status" value="1"/>
</dbReference>
<dbReference type="InterPro" id="IPR050266">
    <property type="entry name" value="AB_hydrolase_sf"/>
</dbReference>
<dbReference type="InterPro" id="IPR029058">
    <property type="entry name" value="AB_hydrolase_fold"/>
</dbReference>
<evidence type="ECO:0000313" key="3">
    <source>
        <dbReference type="Proteomes" id="UP000237889"/>
    </source>
</evidence>
<dbReference type="RefSeq" id="WP_106750824.1">
    <property type="nucleotide sequence ID" value="NZ_CP027668.1"/>
</dbReference>
<dbReference type="AlphaFoldDB" id="A0A2S0NH27"/>
<dbReference type="Gene3D" id="3.40.50.1820">
    <property type="entry name" value="alpha/beta hydrolase"/>
    <property type="match status" value="1"/>
</dbReference>
<sequence length="320" mass="35103">MASEPIPAPLAAFAGAKPPAPAWFDKALAVEPERFTHQGAGVTIETLAWGQRGKPGLLLLHGGSAHADWWSHLAPFFAETHRVVAPSWSGMGGTDWRPAYTMDDLMGEMLATIAATGLDEGPVKPVVVSHSFGSFPAMAFAATHGARIGGLMTIDSPFLSKEMRAKRDFGRPPSREPRDTIVYDTFEQALARFRLMPAQPADNLYVVDAIARRSLREVKKADGTSGWTWRFDPFMWSRMTRRDPAEDLAAATCRLAITWGSDSVLFPEEVKAYVRRQAPAGSLFIEIPEAQHHVLIDQPLALVTAMRAVLSAWEAEDKAR</sequence>
<proteinExistence type="predicted"/>
<dbReference type="InterPro" id="IPR000073">
    <property type="entry name" value="AB_hydrolase_1"/>
</dbReference>
<dbReference type="KEGG" id="phr:C6569_00725"/>
<feature type="domain" description="AB hydrolase-1" evidence="1">
    <location>
        <begin position="57"/>
        <end position="303"/>
    </location>
</feature>
<keyword evidence="2" id="KW-0378">Hydrolase</keyword>
<accession>A0A2S0NH27</accession>
<reference evidence="2 3" key="1">
    <citation type="submission" date="2018-03" db="EMBL/GenBank/DDBJ databases">
        <title>Genome sequencing of Phreatobacter sp.</title>
        <authorList>
            <person name="Kim S.-J."/>
            <person name="Heo J."/>
            <person name="Kwon S.-W."/>
        </authorList>
    </citation>
    <scope>NUCLEOTIDE SEQUENCE [LARGE SCALE GENOMIC DNA]</scope>
    <source>
        <strain evidence="2 3">S-12</strain>
    </source>
</reference>
<dbReference type="EMBL" id="CP027668">
    <property type="protein sequence ID" value="AVO47454.1"/>
    <property type="molecule type" value="Genomic_DNA"/>
</dbReference>
<dbReference type="OrthoDB" id="9804723at2"/>
<organism evidence="2 3">
    <name type="scientific">Phreatobacter cathodiphilus</name>
    <dbReference type="NCBI Taxonomy" id="1868589"/>
    <lineage>
        <taxon>Bacteria</taxon>
        <taxon>Pseudomonadati</taxon>
        <taxon>Pseudomonadota</taxon>
        <taxon>Alphaproteobacteria</taxon>
        <taxon>Hyphomicrobiales</taxon>
        <taxon>Phreatobacteraceae</taxon>
        <taxon>Phreatobacter</taxon>
    </lineage>
</organism>
<evidence type="ECO:0000313" key="2">
    <source>
        <dbReference type="EMBL" id="AVO47454.1"/>
    </source>
</evidence>
<keyword evidence="3" id="KW-1185">Reference proteome</keyword>
<protein>
    <submittedName>
        <fullName evidence="2">Alpha/beta hydrolase</fullName>
    </submittedName>
</protein>
<evidence type="ECO:0000259" key="1">
    <source>
        <dbReference type="Pfam" id="PF12697"/>
    </source>
</evidence>